<dbReference type="PANTHER" id="PTHR31905:SF2">
    <property type="entry name" value="PROTEIN MIX23"/>
    <property type="match status" value="1"/>
</dbReference>
<sequence length="217" mass="24895">MSDHPRLDSKKPLLGTQWLESQLELYSRDYGPAKDTNLGKASPSAQSICLHLSDFKKHLQRYRKLDDSISLALNRSFVIFRSSNPESKNGNSFQTHSEGECARFWKLLTESWVNREHLIKSCINSVDQSVQTKIQHLQSNQSSHPPSSSLEILQQRRALESEVHNETLKRRMIHNELTVESAIRKQSLHKFRSQCPHSLFAIPPDSPKVEIDPYPSP</sequence>
<dbReference type="AlphaFoldDB" id="A0A9Q3HGI5"/>
<dbReference type="OrthoDB" id="5593818at2759"/>
<dbReference type="InterPro" id="IPR019171">
    <property type="entry name" value="MIX23"/>
</dbReference>
<proteinExistence type="inferred from homology"/>
<evidence type="ECO:0000256" key="1">
    <source>
        <dbReference type="ARBA" id="ARBA00024204"/>
    </source>
</evidence>
<dbReference type="Proteomes" id="UP000765509">
    <property type="component" value="Unassembled WGS sequence"/>
</dbReference>
<dbReference type="Pfam" id="PF09774">
    <property type="entry name" value="MIX23"/>
    <property type="match status" value="1"/>
</dbReference>
<accession>A0A9Q3HGI5</accession>
<name>A0A9Q3HGI5_9BASI</name>
<reference evidence="2" key="1">
    <citation type="submission" date="2021-03" db="EMBL/GenBank/DDBJ databases">
        <title>Draft genome sequence of rust myrtle Austropuccinia psidii MF-1, a brazilian biotype.</title>
        <authorList>
            <person name="Quecine M.C."/>
            <person name="Pachon D.M.R."/>
            <person name="Bonatelli M.L."/>
            <person name="Correr F.H."/>
            <person name="Franceschini L.M."/>
            <person name="Leite T.F."/>
            <person name="Margarido G.R.A."/>
            <person name="Almeida C.A."/>
            <person name="Ferrarezi J.A."/>
            <person name="Labate C.A."/>
        </authorList>
    </citation>
    <scope>NUCLEOTIDE SEQUENCE</scope>
    <source>
        <strain evidence="2">MF-1</strain>
    </source>
</reference>
<keyword evidence="3" id="KW-1185">Reference proteome</keyword>
<dbReference type="GO" id="GO:0005758">
    <property type="term" value="C:mitochondrial intermembrane space"/>
    <property type="evidence" value="ECO:0007669"/>
    <property type="project" value="InterPro"/>
</dbReference>
<gene>
    <name evidence="2" type="ORF">O181_044026</name>
</gene>
<comment type="similarity">
    <text evidence="1">Belongs to the MIX23 family.</text>
</comment>
<comment type="caution">
    <text evidence="2">The sequence shown here is derived from an EMBL/GenBank/DDBJ whole genome shotgun (WGS) entry which is preliminary data.</text>
</comment>
<evidence type="ECO:0000313" key="3">
    <source>
        <dbReference type="Proteomes" id="UP000765509"/>
    </source>
</evidence>
<protein>
    <submittedName>
        <fullName evidence="2">Uncharacterized protein</fullName>
    </submittedName>
</protein>
<dbReference type="PANTHER" id="PTHR31905">
    <property type="entry name" value="COILED-COIL DOMAIN-CONTAINING PROTEIN 58"/>
    <property type="match status" value="1"/>
</dbReference>
<dbReference type="EMBL" id="AVOT02017857">
    <property type="protein sequence ID" value="MBW0504311.1"/>
    <property type="molecule type" value="Genomic_DNA"/>
</dbReference>
<evidence type="ECO:0000313" key="2">
    <source>
        <dbReference type="EMBL" id="MBW0504311.1"/>
    </source>
</evidence>
<organism evidence="2 3">
    <name type="scientific">Austropuccinia psidii MF-1</name>
    <dbReference type="NCBI Taxonomy" id="1389203"/>
    <lineage>
        <taxon>Eukaryota</taxon>
        <taxon>Fungi</taxon>
        <taxon>Dikarya</taxon>
        <taxon>Basidiomycota</taxon>
        <taxon>Pucciniomycotina</taxon>
        <taxon>Pucciniomycetes</taxon>
        <taxon>Pucciniales</taxon>
        <taxon>Sphaerophragmiaceae</taxon>
        <taxon>Austropuccinia</taxon>
    </lineage>
</organism>